<dbReference type="GO" id="GO:0008168">
    <property type="term" value="F:methyltransferase activity"/>
    <property type="evidence" value="ECO:0007669"/>
    <property type="project" value="UniProtKB-KW"/>
</dbReference>
<dbReference type="CDD" id="cd02440">
    <property type="entry name" value="AdoMet_MTases"/>
    <property type="match status" value="1"/>
</dbReference>
<comment type="caution">
    <text evidence="2">The sequence shown here is derived from an EMBL/GenBank/DDBJ whole genome shotgun (WGS) entry which is preliminary data.</text>
</comment>
<dbReference type="EMBL" id="VCLB01000005">
    <property type="protein sequence ID" value="TNB47972.1"/>
    <property type="molecule type" value="Genomic_DNA"/>
</dbReference>
<proteinExistence type="predicted"/>
<dbReference type="SUPFAM" id="SSF53335">
    <property type="entry name" value="S-adenosyl-L-methionine-dependent methyltransferases"/>
    <property type="match status" value="1"/>
</dbReference>
<dbReference type="RefSeq" id="WP_138748402.1">
    <property type="nucleotide sequence ID" value="NZ_VCLB01000005.1"/>
</dbReference>
<gene>
    <name evidence="2" type="ORF">FF124_10310</name>
</gene>
<sequence>MAEAQETTGNQAEAMDAMYRYQRHIYDLTRKYYLFGRDRMIEGLAVPEGGAVLEVACGTGRNLRKIAARYPEARLYGLDISEEMLISARANFVGCDAPPLFLAADACRFAPASFGVAGFDRIVISYALSMIPQWPLAVSAALDALNSGGSLHVVDFGQQEGLPRLFRAGLHRWLGHFHVTPRARLHGVLQAEAAARRADFRFEAIGRGYAWHGVITRA</sequence>
<reference evidence="2 3" key="1">
    <citation type="submission" date="2019-05" db="EMBL/GenBank/DDBJ databases">
        <authorList>
            <person name="Lee S.D."/>
        </authorList>
    </citation>
    <scope>NUCLEOTIDE SEQUENCE [LARGE SCALE GENOMIC DNA]</scope>
    <source>
        <strain evidence="2 3">GH2-6</strain>
    </source>
</reference>
<dbReference type="GO" id="GO:0032259">
    <property type="term" value="P:methylation"/>
    <property type="evidence" value="ECO:0007669"/>
    <property type="project" value="UniProtKB-KW"/>
</dbReference>
<dbReference type="Pfam" id="PF13649">
    <property type="entry name" value="Methyltransf_25"/>
    <property type="match status" value="1"/>
</dbReference>
<organism evidence="2 3">
    <name type="scientific">Martelella lutilitoris</name>
    <dbReference type="NCBI Taxonomy" id="2583532"/>
    <lineage>
        <taxon>Bacteria</taxon>
        <taxon>Pseudomonadati</taxon>
        <taxon>Pseudomonadota</taxon>
        <taxon>Alphaproteobacteria</taxon>
        <taxon>Hyphomicrobiales</taxon>
        <taxon>Aurantimonadaceae</taxon>
        <taxon>Martelella</taxon>
    </lineage>
</organism>
<name>A0A5C4JRX7_9HYPH</name>
<evidence type="ECO:0000259" key="1">
    <source>
        <dbReference type="Pfam" id="PF13649"/>
    </source>
</evidence>
<reference evidence="2 3" key="2">
    <citation type="submission" date="2019-06" db="EMBL/GenBank/DDBJ databases">
        <title>Martelella lutilitoris sp. nov., isolated from a tidal mudflat.</title>
        <authorList>
            <person name="Kim Y.-J."/>
        </authorList>
    </citation>
    <scope>NUCLEOTIDE SEQUENCE [LARGE SCALE GENOMIC DNA]</scope>
    <source>
        <strain evidence="2 3">GH2-6</strain>
    </source>
</reference>
<dbReference type="AlphaFoldDB" id="A0A5C4JRX7"/>
<dbReference type="Gene3D" id="3.40.50.150">
    <property type="entry name" value="Vaccinia Virus protein VP39"/>
    <property type="match status" value="1"/>
</dbReference>
<dbReference type="Proteomes" id="UP000307874">
    <property type="component" value="Unassembled WGS sequence"/>
</dbReference>
<feature type="domain" description="Methyltransferase" evidence="1">
    <location>
        <begin position="52"/>
        <end position="149"/>
    </location>
</feature>
<protein>
    <submittedName>
        <fullName evidence="2">Class I SAM-dependent methyltransferase</fullName>
    </submittedName>
</protein>
<keyword evidence="3" id="KW-1185">Reference proteome</keyword>
<evidence type="ECO:0000313" key="2">
    <source>
        <dbReference type="EMBL" id="TNB47972.1"/>
    </source>
</evidence>
<dbReference type="InterPro" id="IPR029063">
    <property type="entry name" value="SAM-dependent_MTases_sf"/>
</dbReference>
<dbReference type="PANTHER" id="PTHR43591">
    <property type="entry name" value="METHYLTRANSFERASE"/>
    <property type="match status" value="1"/>
</dbReference>
<accession>A0A5C4JRX7</accession>
<evidence type="ECO:0000313" key="3">
    <source>
        <dbReference type="Proteomes" id="UP000307874"/>
    </source>
</evidence>
<keyword evidence="2" id="KW-0808">Transferase</keyword>
<dbReference type="OrthoDB" id="5298787at2"/>
<dbReference type="InterPro" id="IPR041698">
    <property type="entry name" value="Methyltransf_25"/>
</dbReference>
<keyword evidence="2" id="KW-0489">Methyltransferase</keyword>